<protein>
    <recommendedName>
        <fullName evidence="3">Pilus assembly protein PilP</fullName>
    </recommendedName>
</protein>
<evidence type="ECO:0008006" key="3">
    <source>
        <dbReference type="Google" id="ProtNLM"/>
    </source>
</evidence>
<gene>
    <name evidence="1" type="ORF">GETHED_13180</name>
</gene>
<organism evidence="1 2">
    <name type="scientific">Geothrix edaphica</name>
    <dbReference type="NCBI Taxonomy" id="2927976"/>
    <lineage>
        <taxon>Bacteria</taxon>
        <taxon>Pseudomonadati</taxon>
        <taxon>Acidobacteriota</taxon>
        <taxon>Holophagae</taxon>
        <taxon>Holophagales</taxon>
        <taxon>Holophagaceae</taxon>
        <taxon>Geothrix</taxon>
    </lineage>
</organism>
<sequence>MIHRLLHLPLLTGIALVAQTGPAVKPAEAPAAAAPEAPAQDVAIIKITPYKPTIQRDPFATPRDDRPTDALDLIDDIAVKGMIRKDGKNFAIVSDSRGNVRWLPAGHRFKDGEITSITDKAVTFHQWDVSTTNRSVFRTITKTFKREEGKR</sequence>
<comment type="caution">
    <text evidence="1">The sequence shown here is derived from an EMBL/GenBank/DDBJ whole genome shotgun (WGS) entry which is preliminary data.</text>
</comment>
<proteinExistence type="predicted"/>
<dbReference type="Proteomes" id="UP001165044">
    <property type="component" value="Unassembled WGS sequence"/>
</dbReference>
<evidence type="ECO:0000313" key="1">
    <source>
        <dbReference type="EMBL" id="GLH66954.1"/>
    </source>
</evidence>
<accession>A0ABQ5PX52</accession>
<evidence type="ECO:0000313" key="2">
    <source>
        <dbReference type="Proteomes" id="UP001165044"/>
    </source>
</evidence>
<name>A0ABQ5PX52_9BACT</name>
<dbReference type="RefSeq" id="WP_285607690.1">
    <property type="nucleotide sequence ID" value="NZ_BSDC01000001.1"/>
</dbReference>
<keyword evidence="2" id="KW-1185">Reference proteome</keyword>
<dbReference type="EMBL" id="BSDC01000001">
    <property type="protein sequence ID" value="GLH66954.1"/>
    <property type="molecule type" value="Genomic_DNA"/>
</dbReference>
<reference evidence="1" key="1">
    <citation type="journal article" date="2023" name="Antonie Van Leeuwenhoek">
        <title>Mesoterricola silvestris gen. nov., sp. nov., Mesoterricola sediminis sp. nov., Geothrix oryzae sp. nov., Geothrix edaphica sp. nov., Geothrix rubra sp. nov., and Geothrix limicola sp. nov., six novel members of Acidobacteriota isolated from soils.</title>
        <authorList>
            <person name="Itoh H."/>
            <person name="Sugisawa Y."/>
            <person name="Mise K."/>
            <person name="Xu Z."/>
            <person name="Kuniyasu M."/>
            <person name="Ushijima N."/>
            <person name="Kawano K."/>
            <person name="Kobayashi E."/>
            <person name="Shiratori Y."/>
            <person name="Masuda Y."/>
            <person name="Senoo K."/>
        </authorList>
    </citation>
    <scope>NUCLEOTIDE SEQUENCE</scope>
    <source>
        <strain evidence="1">Red802</strain>
    </source>
</reference>